<keyword evidence="1" id="KW-0238">DNA-binding</keyword>
<organism evidence="1 2">
    <name type="scientific">Alkalicoccobacillus murimartini</name>
    <dbReference type="NCBI Taxonomy" id="171685"/>
    <lineage>
        <taxon>Bacteria</taxon>
        <taxon>Bacillati</taxon>
        <taxon>Bacillota</taxon>
        <taxon>Bacilli</taxon>
        <taxon>Bacillales</taxon>
        <taxon>Bacillaceae</taxon>
        <taxon>Alkalicoccobacillus</taxon>
    </lineage>
</organism>
<dbReference type="EMBL" id="JAUSUA010000007">
    <property type="protein sequence ID" value="MDQ0208910.1"/>
    <property type="molecule type" value="Genomic_DNA"/>
</dbReference>
<sequence length="118" mass="13462">MVYYSYLKGVLNVEEVSESMEDHHKTVHHRTAMSKDQLTNRLKRIEGQVRGIQKMVEDDRYCVDILTQISAINAAMKKVSLQLLEDHSKHCVADAIKDGDGDQAIEELMSVVERFTKA</sequence>
<dbReference type="PANTHER" id="PTHR33677:SF3">
    <property type="entry name" value="COPPER-SENSING TRANSCRIPTIONAL REPRESSOR RICR"/>
    <property type="match status" value="1"/>
</dbReference>
<proteinExistence type="predicted"/>
<dbReference type="Proteomes" id="UP001225034">
    <property type="component" value="Unassembled WGS sequence"/>
</dbReference>
<name>A0ABT9YM23_9BACI</name>
<dbReference type="InterPro" id="IPR038390">
    <property type="entry name" value="Metal_Tscrpt_repr_sf"/>
</dbReference>
<dbReference type="GO" id="GO:0003677">
    <property type="term" value="F:DNA binding"/>
    <property type="evidence" value="ECO:0007669"/>
    <property type="project" value="UniProtKB-KW"/>
</dbReference>
<evidence type="ECO:0000313" key="2">
    <source>
        <dbReference type="Proteomes" id="UP001225034"/>
    </source>
</evidence>
<evidence type="ECO:0000313" key="1">
    <source>
        <dbReference type="EMBL" id="MDQ0208910.1"/>
    </source>
</evidence>
<gene>
    <name evidence="1" type="ORF">J2S05_003734</name>
</gene>
<accession>A0ABT9YM23</accession>
<dbReference type="Gene3D" id="1.20.58.1000">
    <property type="entry name" value="Metal-sensitive repressor, helix protomer"/>
    <property type="match status" value="1"/>
</dbReference>
<dbReference type="Pfam" id="PF02583">
    <property type="entry name" value="Trns_repr_metal"/>
    <property type="match status" value="1"/>
</dbReference>
<reference evidence="1 2" key="1">
    <citation type="submission" date="2023-07" db="EMBL/GenBank/DDBJ databases">
        <title>Genomic Encyclopedia of Type Strains, Phase IV (KMG-IV): sequencing the most valuable type-strain genomes for metagenomic binning, comparative biology and taxonomic classification.</title>
        <authorList>
            <person name="Goeker M."/>
        </authorList>
    </citation>
    <scope>NUCLEOTIDE SEQUENCE [LARGE SCALE GENOMIC DNA]</scope>
    <source>
        <strain evidence="1 2">DSM 19154</strain>
    </source>
</reference>
<keyword evidence="2" id="KW-1185">Reference proteome</keyword>
<protein>
    <submittedName>
        <fullName evidence="1">DNA-binding FrmR family transcriptional regulator</fullName>
    </submittedName>
</protein>
<dbReference type="CDD" id="cd10157">
    <property type="entry name" value="BsCsoR-like_DUF156"/>
    <property type="match status" value="1"/>
</dbReference>
<comment type="caution">
    <text evidence="1">The sequence shown here is derived from an EMBL/GenBank/DDBJ whole genome shotgun (WGS) entry which is preliminary data.</text>
</comment>
<dbReference type="InterPro" id="IPR003735">
    <property type="entry name" value="Metal_Tscrpt_repr"/>
</dbReference>
<dbReference type="PANTHER" id="PTHR33677">
    <property type="entry name" value="TRANSCRIPTIONAL REPRESSOR FRMR-RELATED"/>
    <property type="match status" value="1"/>
</dbReference>